<feature type="region of interest" description="Disordered" evidence="1">
    <location>
        <begin position="41"/>
        <end position="65"/>
    </location>
</feature>
<dbReference type="VEuPathDB" id="FungiDB:RhiirA1_543428"/>
<dbReference type="EMBL" id="LLXL01002558">
    <property type="protein sequence ID" value="PKK60514.1"/>
    <property type="molecule type" value="Genomic_DNA"/>
</dbReference>
<feature type="compositionally biased region" description="Basic residues" evidence="1">
    <location>
        <begin position="50"/>
        <end position="65"/>
    </location>
</feature>
<name>A0A2N1MFW4_9GLOM</name>
<evidence type="ECO:0000256" key="1">
    <source>
        <dbReference type="SAM" id="MobiDB-lite"/>
    </source>
</evidence>
<dbReference type="VEuPathDB" id="FungiDB:RhiirFUN_001776"/>
<evidence type="ECO:0000313" key="2">
    <source>
        <dbReference type="EMBL" id="PKK60514.1"/>
    </source>
</evidence>
<accession>A0A2N1MFW4</accession>
<protein>
    <submittedName>
        <fullName evidence="2">Uncharacterized protein</fullName>
    </submittedName>
</protein>
<proteinExistence type="predicted"/>
<dbReference type="Proteomes" id="UP000233469">
    <property type="component" value="Unassembled WGS sequence"/>
</dbReference>
<organism evidence="2 3">
    <name type="scientific">Rhizophagus irregularis</name>
    <dbReference type="NCBI Taxonomy" id="588596"/>
    <lineage>
        <taxon>Eukaryota</taxon>
        <taxon>Fungi</taxon>
        <taxon>Fungi incertae sedis</taxon>
        <taxon>Mucoromycota</taxon>
        <taxon>Glomeromycotina</taxon>
        <taxon>Glomeromycetes</taxon>
        <taxon>Glomerales</taxon>
        <taxon>Glomeraceae</taxon>
        <taxon>Rhizophagus</taxon>
    </lineage>
</organism>
<evidence type="ECO:0000313" key="3">
    <source>
        <dbReference type="Proteomes" id="UP000233469"/>
    </source>
</evidence>
<reference evidence="2 3" key="2">
    <citation type="submission" date="2017-10" db="EMBL/GenBank/DDBJ databases">
        <title>Extensive intraspecific genome diversity in a model arbuscular mycorrhizal fungus.</title>
        <authorList>
            <person name="Chen E.C.H."/>
            <person name="Morin E."/>
            <person name="Baudet D."/>
            <person name="Noel J."/>
            <person name="Ndikumana S."/>
            <person name="Charron P."/>
            <person name="St-Onge C."/>
            <person name="Giorgi J."/>
            <person name="Grigoriev I.V."/>
            <person name="Roux C."/>
            <person name="Martin F.M."/>
            <person name="Corradi N."/>
        </authorList>
    </citation>
    <scope>NUCLEOTIDE SEQUENCE [LARGE SCALE GENOMIC DNA]</scope>
    <source>
        <strain evidence="2 3">C2</strain>
    </source>
</reference>
<sequence length="65" mass="7552">MEQVLWPVGNSLEDMIPYEDLVIWTVEDGVVYEESKDSLIPDSLKEKGTKKGTKNKRSRKKKKKK</sequence>
<reference evidence="2 3" key="1">
    <citation type="submission" date="2016-04" db="EMBL/GenBank/DDBJ databases">
        <title>Genome analyses suggest a sexual origin of heterokaryosis in a supposedly ancient asexual fungus.</title>
        <authorList>
            <person name="Ropars J."/>
            <person name="Sedzielewska K."/>
            <person name="Noel J."/>
            <person name="Charron P."/>
            <person name="Farinelli L."/>
            <person name="Marton T."/>
            <person name="Kruger M."/>
            <person name="Pelin A."/>
            <person name="Brachmann A."/>
            <person name="Corradi N."/>
        </authorList>
    </citation>
    <scope>NUCLEOTIDE SEQUENCE [LARGE SCALE GENOMIC DNA]</scope>
    <source>
        <strain evidence="2 3">C2</strain>
    </source>
</reference>
<comment type="caution">
    <text evidence="2">The sequence shown here is derived from an EMBL/GenBank/DDBJ whole genome shotgun (WGS) entry which is preliminary data.</text>
</comment>
<dbReference type="AlphaFoldDB" id="A0A2N1MFW4"/>
<gene>
    <name evidence="2" type="ORF">RhiirC2_761719</name>
</gene>
<dbReference type="VEuPathDB" id="FungiDB:FUN_023666"/>